<name>A0AAN7FH74_QUERU</name>
<proteinExistence type="predicted"/>
<protein>
    <submittedName>
        <fullName evidence="1">Uncharacterized protein</fullName>
    </submittedName>
</protein>
<sequence>MFPMIMPKTQKKGFHGFVSTPASMMEKVHSRSSMASESNVVAAYERNTTINKGFNNNLVLLVLICQLQEELHFTSPVL</sequence>
<dbReference type="EMBL" id="JAXUIC010000005">
    <property type="protein sequence ID" value="KAK4591409.1"/>
    <property type="molecule type" value="Genomic_DNA"/>
</dbReference>
<dbReference type="AlphaFoldDB" id="A0AAN7FH74"/>
<evidence type="ECO:0000313" key="1">
    <source>
        <dbReference type="EMBL" id="KAK4591409.1"/>
    </source>
</evidence>
<gene>
    <name evidence="1" type="ORF">RGQ29_021565</name>
</gene>
<keyword evidence="2" id="KW-1185">Reference proteome</keyword>
<accession>A0AAN7FH74</accession>
<dbReference type="Proteomes" id="UP001324115">
    <property type="component" value="Unassembled WGS sequence"/>
</dbReference>
<reference evidence="1 2" key="1">
    <citation type="journal article" date="2023" name="G3 (Bethesda)">
        <title>A haplotype-resolved chromosome-scale genome for Quercus rubra L. provides insights into the genetics of adaptive traits for red oak species.</title>
        <authorList>
            <person name="Kapoor B."/>
            <person name="Jenkins J."/>
            <person name="Schmutz J."/>
            <person name="Zhebentyayeva T."/>
            <person name="Kuelheim C."/>
            <person name="Coggeshall M."/>
            <person name="Heim C."/>
            <person name="Lasky J.R."/>
            <person name="Leites L."/>
            <person name="Islam-Faridi N."/>
            <person name="Romero-Severson J."/>
            <person name="DeLeo V.L."/>
            <person name="Lucas S.M."/>
            <person name="Lazic D."/>
            <person name="Gailing O."/>
            <person name="Carlson J."/>
            <person name="Staton M."/>
        </authorList>
    </citation>
    <scope>NUCLEOTIDE SEQUENCE [LARGE SCALE GENOMIC DNA]</scope>
    <source>
        <strain evidence="1">Pseudo-F2</strain>
    </source>
</reference>
<organism evidence="1 2">
    <name type="scientific">Quercus rubra</name>
    <name type="common">Northern red oak</name>
    <name type="synonym">Quercus borealis</name>
    <dbReference type="NCBI Taxonomy" id="3512"/>
    <lineage>
        <taxon>Eukaryota</taxon>
        <taxon>Viridiplantae</taxon>
        <taxon>Streptophyta</taxon>
        <taxon>Embryophyta</taxon>
        <taxon>Tracheophyta</taxon>
        <taxon>Spermatophyta</taxon>
        <taxon>Magnoliopsida</taxon>
        <taxon>eudicotyledons</taxon>
        <taxon>Gunneridae</taxon>
        <taxon>Pentapetalae</taxon>
        <taxon>rosids</taxon>
        <taxon>fabids</taxon>
        <taxon>Fagales</taxon>
        <taxon>Fagaceae</taxon>
        <taxon>Quercus</taxon>
    </lineage>
</organism>
<comment type="caution">
    <text evidence="1">The sequence shown here is derived from an EMBL/GenBank/DDBJ whole genome shotgun (WGS) entry which is preliminary data.</text>
</comment>
<evidence type="ECO:0000313" key="2">
    <source>
        <dbReference type="Proteomes" id="UP001324115"/>
    </source>
</evidence>